<dbReference type="AlphaFoldDB" id="A0A9W9YVE5"/>
<gene>
    <name evidence="2" type="ORF">OS493_034316</name>
</gene>
<keyword evidence="3" id="KW-1185">Reference proteome</keyword>
<feature type="region of interest" description="Disordered" evidence="1">
    <location>
        <begin position="78"/>
        <end position="115"/>
    </location>
</feature>
<reference evidence="2" key="1">
    <citation type="submission" date="2023-01" db="EMBL/GenBank/DDBJ databases">
        <title>Genome assembly of the deep-sea coral Lophelia pertusa.</title>
        <authorList>
            <person name="Herrera S."/>
            <person name="Cordes E."/>
        </authorList>
    </citation>
    <scope>NUCLEOTIDE SEQUENCE</scope>
    <source>
        <strain evidence="2">USNM1676648</strain>
        <tissue evidence="2">Polyp</tissue>
    </source>
</reference>
<protein>
    <submittedName>
        <fullName evidence="2">Uncharacterized protein</fullName>
    </submittedName>
</protein>
<accession>A0A9W9YVE5</accession>
<evidence type="ECO:0000313" key="2">
    <source>
        <dbReference type="EMBL" id="KAJ7370105.1"/>
    </source>
</evidence>
<evidence type="ECO:0000256" key="1">
    <source>
        <dbReference type="SAM" id="MobiDB-lite"/>
    </source>
</evidence>
<name>A0A9W9YVE5_9CNID</name>
<organism evidence="2 3">
    <name type="scientific">Desmophyllum pertusum</name>
    <dbReference type="NCBI Taxonomy" id="174260"/>
    <lineage>
        <taxon>Eukaryota</taxon>
        <taxon>Metazoa</taxon>
        <taxon>Cnidaria</taxon>
        <taxon>Anthozoa</taxon>
        <taxon>Hexacorallia</taxon>
        <taxon>Scleractinia</taxon>
        <taxon>Caryophylliina</taxon>
        <taxon>Caryophylliidae</taxon>
        <taxon>Desmophyllum</taxon>
    </lineage>
</organism>
<proteinExistence type="predicted"/>
<feature type="compositionally biased region" description="Polar residues" evidence="1">
    <location>
        <begin position="79"/>
        <end position="97"/>
    </location>
</feature>
<comment type="caution">
    <text evidence="2">The sequence shown here is derived from an EMBL/GenBank/DDBJ whole genome shotgun (WGS) entry which is preliminary data.</text>
</comment>
<dbReference type="EMBL" id="MU826873">
    <property type="protein sequence ID" value="KAJ7370105.1"/>
    <property type="molecule type" value="Genomic_DNA"/>
</dbReference>
<sequence>MFLRMESINRKTEMNELRISKVETHMEIASTQTAEHKDEMKTAERFRVREQNASFRRSLISDSGNKSLTIEDVPCEITQHGSHNSNSITSTVSSAFGESNGVPGSTGKKETEVLEENEGRKVSWFTW</sequence>
<evidence type="ECO:0000313" key="3">
    <source>
        <dbReference type="Proteomes" id="UP001163046"/>
    </source>
</evidence>
<dbReference type="Proteomes" id="UP001163046">
    <property type="component" value="Unassembled WGS sequence"/>
</dbReference>
<dbReference type="OrthoDB" id="10255512at2759"/>